<evidence type="ECO:0000256" key="5">
    <source>
        <dbReference type="ARBA" id="ARBA00022989"/>
    </source>
</evidence>
<dbReference type="NCBIfam" id="TIGR00786">
    <property type="entry name" value="dctM"/>
    <property type="match status" value="1"/>
</dbReference>
<dbReference type="OrthoDB" id="9785600at2"/>
<evidence type="ECO:0000256" key="3">
    <source>
        <dbReference type="ARBA" id="ARBA00022519"/>
    </source>
</evidence>
<feature type="transmembrane region" description="Helical" evidence="7">
    <location>
        <begin position="50"/>
        <end position="68"/>
    </location>
</feature>
<protein>
    <submittedName>
        <fullName evidence="9">TRAP transporter, DctM subunit</fullName>
    </submittedName>
</protein>
<dbReference type="GO" id="GO:0005886">
    <property type="term" value="C:plasma membrane"/>
    <property type="evidence" value="ECO:0007669"/>
    <property type="project" value="UniProtKB-SubCell"/>
</dbReference>
<gene>
    <name evidence="9" type="ORF">SAMN05216498_2480</name>
</gene>
<keyword evidence="2" id="KW-1003">Cell membrane</keyword>
<keyword evidence="10" id="KW-1185">Reference proteome</keyword>
<feature type="transmembrane region" description="Helical" evidence="7">
    <location>
        <begin position="395"/>
        <end position="419"/>
    </location>
</feature>
<evidence type="ECO:0000313" key="9">
    <source>
        <dbReference type="EMBL" id="SDN51951.1"/>
    </source>
</evidence>
<dbReference type="Proteomes" id="UP000199334">
    <property type="component" value="Unassembled WGS sequence"/>
</dbReference>
<dbReference type="PANTHER" id="PTHR33362:SF3">
    <property type="entry name" value="SIALIC ACID TRAP TRANSPORTER PERMEASE PROTEIN SIAT"/>
    <property type="match status" value="1"/>
</dbReference>
<dbReference type="AlphaFoldDB" id="A0A1H0C255"/>
<evidence type="ECO:0000256" key="1">
    <source>
        <dbReference type="ARBA" id="ARBA00004429"/>
    </source>
</evidence>
<feature type="transmembrane region" description="Helical" evidence="7">
    <location>
        <begin position="334"/>
        <end position="351"/>
    </location>
</feature>
<evidence type="ECO:0000256" key="2">
    <source>
        <dbReference type="ARBA" id="ARBA00022475"/>
    </source>
</evidence>
<feature type="transmembrane region" description="Helical" evidence="7">
    <location>
        <begin position="167"/>
        <end position="191"/>
    </location>
</feature>
<keyword evidence="3" id="KW-0997">Cell inner membrane</keyword>
<feature type="transmembrane region" description="Helical" evidence="7">
    <location>
        <begin position="80"/>
        <end position="99"/>
    </location>
</feature>
<feature type="transmembrane region" description="Helical" evidence="7">
    <location>
        <begin position="312"/>
        <end position="329"/>
    </location>
</feature>
<keyword evidence="4 7" id="KW-0812">Transmembrane</keyword>
<evidence type="ECO:0000259" key="8">
    <source>
        <dbReference type="Pfam" id="PF06808"/>
    </source>
</evidence>
<dbReference type="InterPro" id="IPR010656">
    <property type="entry name" value="DctM"/>
</dbReference>
<dbReference type="EMBL" id="FNIG01000005">
    <property type="protein sequence ID" value="SDN51951.1"/>
    <property type="molecule type" value="Genomic_DNA"/>
</dbReference>
<feature type="transmembrane region" description="Helical" evidence="7">
    <location>
        <begin position="270"/>
        <end position="292"/>
    </location>
</feature>
<dbReference type="PIRSF" id="PIRSF006066">
    <property type="entry name" value="HI0050"/>
    <property type="match status" value="1"/>
</dbReference>
<feature type="transmembrane region" description="Helical" evidence="7">
    <location>
        <begin position="135"/>
        <end position="161"/>
    </location>
</feature>
<dbReference type="RefSeq" id="WP_093856894.1">
    <property type="nucleotide sequence ID" value="NZ_BJVZ01000015.1"/>
</dbReference>
<keyword evidence="6 7" id="KW-0472">Membrane</keyword>
<keyword evidence="5 7" id="KW-1133">Transmembrane helix</keyword>
<name>A0A1H0C255_9BACI</name>
<feature type="domain" description="TRAP C4-dicarboxylate transport system permease DctM subunit" evidence="8">
    <location>
        <begin position="6"/>
        <end position="414"/>
    </location>
</feature>
<evidence type="ECO:0000256" key="6">
    <source>
        <dbReference type="ARBA" id="ARBA00023136"/>
    </source>
</evidence>
<feature type="transmembrane region" description="Helical" evidence="7">
    <location>
        <begin position="211"/>
        <end position="234"/>
    </location>
</feature>
<feature type="transmembrane region" description="Helical" evidence="7">
    <location>
        <begin position="240"/>
        <end position="258"/>
    </location>
</feature>
<sequence>MGFILVGLFILLMFIGVPIAFVIGIVALLGIMNIEYIPELTVPMKMLNGLNSFVLLAVPLFILVANLMNSGKISEKLIELALAMVGWIRGGLAHANILVSMMFAGVSGASQADTAGVGKILIPSMKKNGYDKETAVGITSASSTVGVVIPPSIPMIIFAGLTNASVGALFLVGIVPGVLVGLAMMIFVYIIAVKRNYRKQDRTELNKFLKLLGESIPALITPIIIIGGIITGFFTATESAAVATVYTLLISMFFYKTLKIRDLPKILFDTLALSSLSLFALAAASALGELMSFYQLGLRAQEFFVDYVDAKWLFIIIIILFFLFIGTFMDAIPAMILFVPVILPTALQFGIDPIHLGLIVVMTLAVGLITPPYGLCLLLAAKIGDMSIERSFKAVIPYMIIILVVLLFIAFFPDVAFYVPELLNPDLF</sequence>
<feature type="transmembrane region" description="Helical" evidence="7">
    <location>
        <begin position="357"/>
        <end position="383"/>
    </location>
</feature>
<dbReference type="STRING" id="237069.SAMN05216498_2480"/>
<dbReference type="InterPro" id="IPR004681">
    <property type="entry name" value="TRAP_DctM"/>
</dbReference>
<evidence type="ECO:0000256" key="4">
    <source>
        <dbReference type="ARBA" id="ARBA00022692"/>
    </source>
</evidence>
<dbReference type="Pfam" id="PF06808">
    <property type="entry name" value="DctM"/>
    <property type="match status" value="1"/>
</dbReference>
<evidence type="ECO:0000256" key="7">
    <source>
        <dbReference type="SAM" id="Phobius"/>
    </source>
</evidence>
<dbReference type="GO" id="GO:0022857">
    <property type="term" value="F:transmembrane transporter activity"/>
    <property type="evidence" value="ECO:0007669"/>
    <property type="project" value="TreeGrafter"/>
</dbReference>
<accession>A0A1H0C255</accession>
<reference evidence="9 10" key="1">
    <citation type="submission" date="2016-10" db="EMBL/GenBank/DDBJ databases">
        <authorList>
            <person name="de Groot N.N."/>
        </authorList>
    </citation>
    <scope>NUCLEOTIDE SEQUENCE [LARGE SCALE GENOMIC DNA]</scope>
    <source>
        <strain evidence="9 10">CGMCC 1.3442</strain>
    </source>
</reference>
<comment type="subcellular location">
    <subcellularLocation>
        <location evidence="1">Cell inner membrane</location>
        <topology evidence="1">Multi-pass membrane protein</topology>
    </subcellularLocation>
</comment>
<organism evidence="9 10">
    <name type="scientific">Tenuibacillus multivorans</name>
    <dbReference type="NCBI Taxonomy" id="237069"/>
    <lineage>
        <taxon>Bacteria</taxon>
        <taxon>Bacillati</taxon>
        <taxon>Bacillota</taxon>
        <taxon>Bacilli</taxon>
        <taxon>Bacillales</taxon>
        <taxon>Bacillaceae</taxon>
        <taxon>Tenuibacillus</taxon>
    </lineage>
</organism>
<evidence type="ECO:0000313" key="10">
    <source>
        <dbReference type="Proteomes" id="UP000199334"/>
    </source>
</evidence>
<dbReference type="PANTHER" id="PTHR33362">
    <property type="entry name" value="SIALIC ACID TRAP TRANSPORTER PERMEASE PROTEIN SIAT-RELATED"/>
    <property type="match status" value="1"/>
</dbReference>
<proteinExistence type="predicted"/>
<feature type="transmembrane region" description="Helical" evidence="7">
    <location>
        <begin position="6"/>
        <end position="29"/>
    </location>
</feature>